<dbReference type="Proteomes" id="UP000320300">
    <property type="component" value="Unassembled WGS sequence"/>
</dbReference>
<sequence>MEIFDAQQIRVAIFKSSNGSGSARIPESDEVSFKLIICVAQHDEIPDSKVFSIGPFLNPRVIKKTDSGNQIILVVEAGLAANRKRTELLVTQKQVKIKQN</sequence>
<protein>
    <submittedName>
        <fullName evidence="1">Uncharacterized protein</fullName>
    </submittedName>
</protein>
<dbReference type="AlphaFoldDB" id="A0A521FQY2"/>
<dbReference type="EMBL" id="FXTN01000017">
    <property type="protein sequence ID" value="SMO98635.1"/>
    <property type="molecule type" value="Genomic_DNA"/>
</dbReference>
<organism evidence="1 2">
    <name type="scientific">Pedobacter westerhofensis</name>
    <dbReference type="NCBI Taxonomy" id="425512"/>
    <lineage>
        <taxon>Bacteria</taxon>
        <taxon>Pseudomonadati</taxon>
        <taxon>Bacteroidota</taxon>
        <taxon>Sphingobacteriia</taxon>
        <taxon>Sphingobacteriales</taxon>
        <taxon>Sphingobacteriaceae</taxon>
        <taxon>Pedobacter</taxon>
    </lineage>
</organism>
<dbReference type="RefSeq" id="WP_142531070.1">
    <property type="nucleotide sequence ID" value="NZ_CBCSJO010000016.1"/>
</dbReference>
<gene>
    <name evidence="1" type="ORF">SAMN06265348_11736</name>
</gene>
<proteinExistence type="predicted"/>
<accession>A0A521FQY2</accession>
<name>A0A521FQY2_9SPHI</name>
<evidence type="ECO:0000313" key="1">
    <source>
        <dbReference type="EMBL" id="SMO98635.1"/>
    </source>
</evidence>
<evidence type="ECO:0000313" key="2">
    <source>
        <dbReference type="Proteomes" id="UP000320300"/>
    </source>
</evidence>
<reference evidence="1 2" key="1">
    <citation type="submission" date="2017-05" db="EMBL/GenBank/DDBJ databases">
        <authorList>
            <person name="Varghese N."/>
            <person name="Submissions S."/>
        </authorList>
    </citation>
    <scope>NUCLEOTIDE SEQUENCE [LARGE SCALE GENOMIC DNA]</scope>
    <source>
        <strain evidence="1 2">DSM 19036</strain>
    </source>
</reference>
<dbReference type="OrthoDB" id="799015at2"/>
<keyword evidence="2" id="KW-1185">Reference proteome</keyword>